<accession>A0A9J6RBY9</accession>
<evidence type="ECO:0000256" key="2">
    <source>
        <dbReference type="SAM" id="Phobius"/>
    </source>
</evidence>
<proteinExistence type="predicted"/>
<dbReference type="EMBL" id="JAPRAT010000012">
    <property type="protein sequence ID" value="MCZ0703063.1"/>
    <property type="molecule type" value="Genomic_DNA"/>
</dbReference>
<evidence type="ECO:0000313" key="3">
    <source>
        <dbReference type="EMBL" id="MCZ0703063.1"/>
    </source>
</evidence>
<name>A0A9J6RBY9_9BACI</name>
<keyword evidence="4" id="KW-1185">Reference proteome</keyword>
<dbReference type="GO" id="GO:0006508">
    <property type="term" value="P:proteolysis"/>
    <property type="evidence" value="ECO:0007669"/>
    <property type="project" value="UniProtKB-KW"/>
</dbReference>
<dbReference type="Proteomes" id="UP001084197">
    <property type="component" value="Unassembled WGS sequence"/>
</dbReference>
<dbReference type="SUPFAM" id="SSF50494">
    <property type="entry name" value="Trypsin-like serine proteases"/>
    <property type="match status" value="1"/>
</dbReference>
<organism evidence="3 4">
    <name type="scientific">Natronobacillus azotifigens</name>
    <dbReference type="NCBI Taxonomy" id="472978"/>
    <lineage>
        <taxon>Bacteria</taxon>
        <taxon>Bacillati</taxon>
        <taxon>Bacillota</taxon>
        <taxon>Bacilli</taxon>
        <taxon>Bacillales</taxon>
        <taxon>Bacillaceae</taxon>
        <taxon>Natronobacillus</taxon>
    </lineage>
</organism>
<dbReference type="Pfam" id="PF13365">
    <property type="entry name" value="Trypsin_2"/>
    <property type="match status" value="1"/>
</dbReference>
<dbReference type="RefSeq" id="WP_268779835.1">
    <property type="nucleotide sequence ID" value="NZ_JAPRAT010000012.1"/>
</dbReference>
<keyword evidence="2" id="KW-0472">Membrane</keyword>
<dbReference type="PRINTS" id="PR00834">
    <property type="entry name" value="PROTEASES2C"/>
</dbReference>
<dbReference type="PANTHER" id="PTHR22939">
    <property type="entry name" value="SERINE PROTEASE FAMILY S1C HTRA-RELATED"/>
    <property type="match status" value="1"/>
</dbReference>
<keyword evidence="3" id="KW-0645">Protease</keyword>
<evidence type="ECO:0000256" key="1">
    <source>
        <dbReference type="ARBA" id="ARBA00022825"/>
    </source>
</evidence>
<keyword evidence="2" id="KW-0812">Transmembrane</keyword>
<dbReference type="PANTHER" id="PTHR22939:SF129">
    <property type="entry name" value="SERINE PROTEASE HTRA2, MITOCHONDRIAL"/>
    <property type="match status" value="1"/>
</dbReference>
<evidence type="ECO:0000313" key="4">
    <source>
        <dbReference type="Proteomes" id="UP001084197"/>
    </source>
</evidence>
<gene>
    <name evidence="3" type="ORF">OWO01_07545</name>
</gene>
<sequence length="277" mass="31412">MKTNKKLKIYVVAIACIIIMNIMIIFFPDIKAYVNQEVNTELIEKVKSEALSANIMFIELDYGTDEYQNERIASSQGASGVIIHKEEDKYFALTAKHVMEEYSDQHKFLVLGHEDLDFKDYLNEGGEYQGLEDFYQQFPELVLEYSDDKYDLAVVSFISDDEYEILEIAQKSPVSGDKVVAMSNPYGNRNAVTAGKIIREEESYSFHDDTTEYFVIKHTALISKGSSGSALLNEDLEIVGINLGGTENGFRKFIFGVAIANDRIHDFLGSWKNQKTN</sequence>
<dbReference type="AlphaFoldDB" id="A0A9J6RBY9"/>
<feature type="transmembrane region" description="Helical" evidence="2">
    <location>
        <begin position="7"/>
        <end position="27"/>
    </location>
</feature>
<keyword evidence="1" id="KW-0720">Serine protease</keyword>
<dbReference type="GO" id="GO:0004252">
    <property type="term" value="F:serine-type endopeptidase activity"/>
    <property type="evidence" value="ECO:0007669"/>
    <property type="project" value="InterPro"/>
</dbReference>
<reference evidence="3" key="1">
    <citation type="submission" date="2022-11" db="EMBL/GenBank/DDBJ databases">
        <title>WGS of Natronobacillus azotifigens 24KS-1, an anaerobic diazotrophic haloalkaliphile from soda-rich habitats.</title>
        <authorList>
            <person name="Sorokin D.Y."/>
            <person name="Merkel A.Y."/>
        </authorList>
    </citation>
    <scope>NUCLEOTIDE SEQUENCE</scope>
    <source>
        <strain evidence="3">24KS-1</strain>
    </source>
</reference>
<dbReference type="InterPro" id="IPR009003">
    <property type="entry name" value="Peptidase_S1_PA"/>
</dbReference>
<dbReference type="Gene3D" id="2.40.10.120">
    <property type="match status" value="1"/>
</dbReference>
<dbReference type="InterPro" id="IPR001940">
    <property type="entry name" value="Peptidase_S1C"/>
</dbReference>
<comment type="caution">
    <text evidence="3">The sequence shown here is derived from an EMBL/GenBank/DDBJ whole genome shotgun (WGS) entry which is preliminary data.</text>
</comment>
<keyword evidence="1" id="KW-0378">Hydrolase</keyword>
<protein>
    <submittedName>
        <fullName evidence="3">Serine protease</fullName>
    </submittedName>
</protein>
<keyword evidence="2" id="KW-1133">Transmembrane helix</keyword>